<dbReference type="HOGENOM" id="CLU_3403653_0_0_0"/>
<dbReference type="AlphaFoldDB" id="D9S6B0"/>
<accession>D9S6B0</accession>
<dbReference type="Proteomes" id="UP000000517">
    <property type="component" value="Chromosome"/>
</dbReference>
<dbReference type="STRING" id="59374.FSU_2717"/>
<organism evidence="1 2">
    <name type="scientific">Fibrobacter succinogenes (strain ATCC 19169 / S85)</name>
    <dbReference type="NCBI Taxonomy" id="59374"/>
    <lineage>
        <taxon>Bacteria</taxon>
        <taxon>Pseudomonadati</taxon>
        <taxon>Fibrobacterota</taxon>
        <taxon>Fibrobacteria</taxon>
        <taxon>Fibrobacterales</taxon>
        <taxon>Fibrobacteraceae</taxon>
        <taxon>Fibrobacter</taxon>
    </lineage>
</organism>
<reference evidence="2" key="1">
    <citation type="submission" date="2010-08" db="EMBL/GenBank/DDBJ databases">
        <title>Complete sequence of Fibrobacter succinogenes subsp. succinogenes S85.</title>
        <authorList>
            <person name="Durkin A.S."/>
            <person name="Nelson K.E."/>
            <person name="Morrison M."/>
            <person name="Forsberg C.W."/>
            <person name="Wilson D.B."/>
            <person name="Russell J.B."/>
            <person name="Cann I.K.O."/>
            <person name="Mackie R.I."/>
            <person name="White B.A."/>
        </authorList>
    </citation>
    <scope>NUCLEOTIDE SEQUENCE [LARGE SCALE GENOMIC DNA]</scope>
    <source>
        <strain evidence="2">ATCC 19169 / S85</strain>
    </source>
</reference>
<protein>
    <submittedName>
        <fullName evidence="1">Uncharacterized protein</fullName>
    </submittedName>
</protein>
<sequence length="30" mass="3620">MHTISFSSIFSITKFFKKNLNFYKISVDYL</sequence>
<gene>
    <name evidence="1" type="ordered locus">FSU_2717</name>
</gene>
<dbReference type="EMBL" id="CP002158">
    <property type="protein sequence ID" value="ADL27202.1"/>
    <property type="molecule type" value="Genomic_DNA"/>
</dbReference>
<evidence type="ECO:0000313" key="2">
    <source>
        <dbReference type="Proteomes" id="UP000000517"/>
    </source>
</evidence>
<dbReference type="KEGG" id="fsc:FSU_2717"/>
<evidence type="ECO:0000313" key="1">
    <source>
        <dbReference type="EMBL" id="ADL27202.1"/>
    </source>
</evidence>
<name>D9S6B0_FIBSS</name>
<proteinExistence type="predicted"/>